<proteinExistence type="predicted"/>
<dbReference type="EMBL" id="JAPUUL010000050">
    <property type="protein sequence ID" value="KAJ8133055.1"/>
    <property type="molecule type" value="Genomic_DNA"/>
</dbReference>
<gene>
    <name evidence="1" type="ORF">O1611_g566</name>
</gene>
<comment type="caution">
    <text evidence="1">The sequence shown here is derived from an EMBL/GenBank/DDBJ whole genome shotgun (WGS) entry which is preliminary data.</text>
</comment>
<sequence length="550" mass="62183">MDLYDQLEDSQIECPVTRKRYIPLDKLRNMITMESVIAYNDTSEVERTSSGGKGGAEHVIKYAIRAFATLVLVGRQDPIRDIVSNRLTDEYLPLGHTGSGDRRCLSSLQDKSKTFTLPRDWRGPEITAFREKQWLFQAPLFDTTGSHLILHRECALPLLESGGGPIETTPSSQVSLCQLHPAHYQDGQQMQAIPVAIKEMKNDASFQLEKKNLEAIQNLNDPHLIWHIATCQIDKRYYVLFPLANGGSLLNYWEQKNRVPRSRELILWSLRQMLGLVGATRALHYGLEGQMHCRHGDLKPANILYFEKEGGSSLVIADLGVSSLHYQPTNIRTKATMTKATTQSYEAPEANDDERKNLPRSRTYDVWSLGCVFMEFVIWLLYDFDAILSFERNRLVPQNPTSSFYQLRNTGKAEIPETVLQAAEALRQDPRLRGGTTLEALVHLITEKLLVIEVEHRFNAKQLYDELRDILSQAEQGFLDLLKEAPPSLPTPEIFLPRTSFDLIKRSTLAFHTPLGAAWSKGVYPGNRLGGVARTTKTVTSGTPQTESQY</sequence>
<dbReference type="Proteomes" id="UP001153332">
    <property type="component" value="Unassembled WGS sequence"/>
</dbReference>
<reference evidence="1" key="1">
    <citation type="submission" date="2022-12" db="EMBL/GenBank/DDBJ databases">
        <title>Genome Sequence of Lasiodiplodia mahajangana.</title>
        <authorList>
            <person name="Buettner E."/>
        </authorList>
    </citation>
    <scope>NUCLEOTIDE SEQUENCE</scope>
    <source>
        <strain evidence="1">VT137</strain>
    </source>
</reference>
<evidence type="ECO:0000313" key="1">
    <source>
        <dbReference type="EMBL" id="KAJ8133055.1"/>
    </source>
</evidence>
<accession>A0ACC2JZU5</accession>
<protein>
    <submittedName>
        <fullName evidence="1">Uncharacterized protein</fullName>
    </submittedName>
</protein>
<keyword evidence="2" id="KW-1185">Reference proteome</keyword>
<name>A0ACC2JZU5_9PEZI</name>
<evidence type="ECO:0000313" key="2">
    <source>
        <dbReference type="Proteomes" id="UP001153332"/>
    </source>
</evidence>
<organism evidence="1 2">
    <name type="scientific">Lasiodiplodia mahajangana</name>
    <dbReference type="NCBI Taxonomy" id="1108764"/>
    <lineage>
        <taxon>Eukaryota</taxon>
        <taxon>Fungi</taxon>
        <taxon>Dikarya</taxon>
        <taxon>Ascomycota</taxon>
        <taxon>Pezizomycotina</taxon>
        <taxon>Dothideomycetes</taxon>
        <taxon>Dothideomycetes incertae sedis</taxon>
        <taxon>Botryosphaeriales</taxon>
        <taxon>Botryosphaeriaceae</taxon>
        <taxon>Lasiodiplodia</taxon>
    </lineage>
</organism>